<evidence type="ECO:0000256" key="3">
    <source>
        <dbReference type="ARBA" id="ARBA00022692"/>
    </source>
</evidence>
<organism evidence="9 10">
    <name type="scientific">Bifidobacterium avesanii</name>
    <dbReference type="NCBI Taxonomy" id="1798157"/>
    <lineage>
        <taxon>Bacteria</taxon>
        <taxon>Bacillati</taxon>
        <taxon>Actinomycetota</taxon>
        <taxon>Actinomycetes</taxon>
        <taxon>Bifidobacteriales</taxon>
        <taxon>Bifidobacteriaceae</taxon>
        <taxon>Bifidobacterium</taxon>
    </lineage>
</organism>
<dbReference type="Gene3D" id="1.20.1540.10">
    <property type="entry name" value="Rhomboid-like"/>
    <property type="match status" value="1"/>
</dbReference>
<feature type="transmembrane region" description="Helical" evidence="7">
    <location>
        <begin position="34"/>
        <end position="53"/>
    </location>
</feature>
<keyword evidence="6 7" id="KW-0472">Membrane</keyword>
<dbReference type="InterPro" id="IPR035952">
    <property type="entry name" value="Rhomboid-like_sf"/>
</dbReference>
<feature type="transmembrane region" description="Helical" evidence="7">
    <location>
        <begin position="180"/>
        <end position="198"/>
    </location>
</feature>
<evidence type="ECO:0000256" key="1">
    <source>
        <dbReference type="ARBA" id="ARBA00004141"/>
    </source>
</evidence>
<feature type="domain" description="Peptidase S54 rhomboid" evidence="8">
    <location>
        <begin position="79"/>
        <end position="216"/>
    </location>
</feature>
<name>A0A7K3TKV2_9BIFI</name>
<dbReference type="GO" id="GO:0016020">
    <property type="term" value="C:membrane"/>
    <property type="evidence" value="ECO:0007669"/>
    <property type="project" value="UniProtKB-SubCell"/>
</dbReference>
<feature type="transmembrane region" description="Helical" evidence="7">
    <location>
        <begin position="60"/>
        <end position="80"/>
    </location>
</feature>
<evidence type="ECO:0000313" key="9">
    <source>
        <dbReference type="EMBL" id="NEG79359.1"/>
    </source>
</evidence>
<feature type="transmembrane region" description="Helical" evidence="7">
    <location>
        <begin position="204"/>
        <end position="222"/>
    </location>
</feature>
<dbReference type="InterPro" id="IPR050925">
    <property type="entry name" value="Rhomboid_protease_S54"/>
</dbReference>
<dbReference type="SUPFAM" id="SSF144091">
    <property type="entry name" value="Rhomboid-like"/>
    <property type="match status" value="1"/>
</dbReference>
<reference evidence="9 10" key="1">
    <citation type="submission" date="2019-10" db="EMBL/GenBank/DDBJ databases">
        <title>Bifidobacterium from non-human primates.</title>
        <authorList>
            <person name="Modesto M."/>
        </authorList>
    </citation>
    <scope>NUCLEOTIDE SEQUENCE [LARGE SCALE GENOMIC DNA]</scope>
    <source>
        <strain evidence="9 10">TREC</strain>
    </source>
</reference>
<feature type="transmembrane region" description="Helical" evidence="7">
    <location>
        <begin position="117"/>
        <end position="141"/>
    </location>
</feature>
<protein>
    <submittedName>
        <fullName evidence="9">Rhomboid family intramembrane serine protease</fullName>
    </submittedName>
</protein>
<dbReference type="InterPro" id="IPR022764">
    <property type="entry name" value="Peptidase_S54_rhomboid_dom"/>
</dbReference>
<dbReference type="AlphaFoldDB" id="A0A7K3TKV2"/>
<dbReference type="Proteomes" id="UP000469763">
    <property type="component" value="Unassembled WGS sequence"/>
</dbReference>
<gene>
    <name evidence="9" type="ORF">GFD22_10355</name>
</gene>
<feature type="transmembrane region" description="Helical" evidence="7">
    <location>
        <begin position="147"/>
        <end position="168"/>
    </location>
</feature>
<comment type="subcellular location">
    <subcellularLocation>
        <location evidence="1">Membrane</location>
        <topology evidence="1">Multi-pass membrane protein</topology>
    </subcellularLocation>
</comment>
<evidence type="ECO:0000256" key="5">
    <source>
        <dbReference type="ARBA" id="ARBA00022989"/>
    </source>
</evidence>
<dbReference type="Pfam" id="PF01694">
    <property type="entry name" value="Rhomboid"/>
    <property type="match status" value="1"/>
</dbReference>
<evidence type="ECO:0000259" key="8">
    <source>
        <dbReference type="Pfam" id="PF01694"/>
    </source>
</evidence>
<evidence type="ECO:0000256" key="4">
    <source>
        <dbReference type="ARBA" id="ARBA00022801"/>
    </source>
</evidence>
<feature type="transmembrane region" description="Helical" evidence="7">
    <location>
        <begin position="92"/>
        <end position="110"/>
    </location>
</feature>
<dbReference type="GO" id="GO:0004252">
    <property type="term" value="F:serine-type endopeptidase activity"/>
    <property type="evidence" value="ECO:0007669"/>
    <property type="project" value="InterPro"/>
</dbReference>
<dbReference type="GO" id="GO:0006508">
    <property type="term" value="P:proteolysis"/>
    <property type="evidence" value="ECO:0007669"/>
    <property type="project" value="UniProtKB-KW"/>
</dbReference>
<dbReference type="PANTHER" id="PTHR43731">
    <property type="entry name" value="RHOMBOID PROTEASE"/>
    <property type="match status" value="1"/>
</dbReference>
<evidence type="ECO:0000313" key="10">
    <source>
        <dbReference type="Proteomes" id="UP000469763"/>
    </source>
</evidence>
<evidence type="ECO:0000256" key="6">
    <source>
        <dbReference type="ARBA" id="ARBA00023136"/>
    </source>
</evidence>
<dbReference type="EMBL" id="WHZY01000025">
    <property type="protein sequence ID" value="NEG79359.1"/>
    <property type="molecule type" value="Genomic_DNA"/>
</dbReference>
<feature type="transmembrane region" description="Helical" evidence="7">
    <location>
        <begin position="234"/>
        <end position="253"/>
    </location>
</feature>
<keyword evidence="10" id="KW-1185">Reference proteome</keyword>
<dbReference type="RefSeq" id="WP_152351260.1">
    <property type="nucleotide sequence ID" value="NZ_WBSN01000033.1"/>
</dbReference>
<comment type="similarity">
    <text evidence="2">Belongs to the peptidase S54 family.</text>
</comment>
<comment type="caution">
    <text evidence="9">The sequence shown here is derived from an EMBL/GenBank/DDBJ whole genome shotgun (WGS) entry which is preliminary data.</text>
</comment>
<proteinExistence type="inferred from homology"/>
<keyword evidence="4" id="KW-0378">Hydrolase</keyword>
<keyword evidence="3 7" id="KW-0812">Transmembrane</keyword>
<dbReference type="OrthoDB" id="9807874at2"/>
<accession>A0A7K3TKV2</accession>
<keyword evidence="9" id="KW-0645">Protease</keyword>
<sequence>MRNGRFTLFPNTPSPRDLFNRRALAYQWRSGGPVVTEAIMALCVAVWAVEILLRLVAPSALNAMLSFGMFSPLTAMARPWTFLTSMFLHEPGIMHVLFNMLTLWCVGPLLERLLGHWPFLAMYLISGVGGGMGLMVAAALLPSGAGWLTAAYGASGALFGLFAAMLVVFRRVGADIRSMLVWMAINFAMPLVVPGIAWEAHVGGFVVGGVLALLLTSGLKALRGRSIGARMGVYGTIVCVATVAVCVACDLGNPLGGLAGSLL</sequence>
<evidence type="ECO:0000256" key="7">
    <source>
        <dbReference type="SAM" id="Phobius"/>
    </source>
</evidence>
<dbReference type="PANTHER" id="PTHR43731:SF14">
    <property type="entry name" value="PRESENILIN-ASSOCIATED RHOMBOID-LIKE PROTEIN, MITOCHONDRIAL"/>
    <property type="match status" value="1"/>
</dbReference>
<evidence type="ECO:0000256" key="2">
    <source>
        <dbReference type="ARBA" id="ARBA00009045"/>
    </source>
</evidence>
<keyword evidence="5 7" id="KW-1133">Transmembrane helix</keyword>